<dbReference type="Gene3D" id="1.20.58.90">
    <property type="match status" value="1"/>
</dbReference>
<dbReference type="GO" id="GO:0007264">
    <property type="term" value="P:small GTPase-mediated signal transduction"/>
    <property type="evidence" value="ECO:0007669"/>
    <property type="project" value="InterPro"/>
</dbReference>
<feature type="signal peptide" evidence="1">
    <location>
        <begin position="1"/>
        <end position="17"/>
    </location>
</feature>
<dbReference type="OrthoDB" id="10033734at2759"/>
<dbReference type="STRING" id="135651.G0P1E4"/>
<dbReference type="GO" id="GO:0005096">
    <property type="term" value="F:GTPase activator activity"/>
    <property type="evidence" value="ECO:0007669"/>
    <property type="project" value="InterPro"/>
</dbReference>
<dbReference type="PANTHER" id="PTHR12783:SF5">
    <property type="entry name" value="RALA-BINDING PROTEIN 1"/>
    <property type="match status" value="1"/>
</dbReference>
<organism evidence="3">
    <name type="scientific">Caenorhabditis brenneri</name>
    <name type="common">Nematode worm</name>
    <dbReference type="NCBI Taxonomy" id="135651"/>
    <lineage>
        <taxon>Eukaryota</taxon>
        <taxon>Metazoa</taxon>
        <taxon>Ecdysozoa</taxon>
        <taxon>Nematoda</taxon>
        <taxon>Chromadorea</taxon>
        <taxon>Rhabditida</taxon>
        <taxon>Rhabditina</taxon>
        <taxon>Rhabditomorpha</taxon>
        <taxon>Rhabditoidea</taxon>
        <taxon>Rhabditidae</taxon>
        <taxon>Peloderinae</taxon>
        <taxon>Caenorhabditis</taxon>
    </lineage>
</organism>
<reference evidence="3" key="1">
    <citation type="submission" date="2011-07" db="EMBL/GenBank/DDBJ databases">
        <authorList>
            <consortium name="Caenorhabditis brenneri Sequencing and Analysis Consortium"/>
            <person name="Wilson R.K."/>
        </authorList>
    </citation>
    <scope>NUCLEOTIDE SEQUENCE [LARGE SCALE GENOMIC DNA]</scope>
    <source>
        <strain evidence="3">PB2801</strain>
    </source>
</reference>
<dbReference type="EMBL" id="GL380012">
    <property type="protein sequence ID" value="EGT42303.1"/>
    <property type="molecule type" value="Genomic_DNA"/>
</dbReference>
<dbReference type="GO" id="GO:0031267">
    <property type="term" value="F:small GTPase binding"/>
    <property type="evidence" value="ECO:0007669"/>
    <property type="project" value="InterPro"/>
</dbReference>
<evidence type="ECO:0000313" key="2">
    <source>
        <dbReference type="EMBL" id="EGT42303.1"/>
    </source>
</evidence>
<feature type="chain" id="PRO_5003406175" evidence="1">
    <location>
        <begin position="18"/>
        <end position="197"/>
    </location>
</feature>
<evidence type="ECO:0000313" key="3">
    <source>
        <dbReference type="Proteomes" id="UP000008068"/>
    </source>
</evidence>
<protein>
    <submittedName>
        <fullName evidence="2">Uncharacterized protein</fullName>
    </submittedName>
</protein>
<accession>G0P1E4</accession>
<keyword evidence="3" id="KW-1185">Reference proteome</keyword>
<dbReference type="HOGENOM" id="CLU_1385259_0_0_1"/>
<proteinExistence type="predicted"/>
<keyword evidence="1" id="KW-0732">Signal</keyword>
<dbReference type="InterPro" id="IPR039767">
    <property type="entry name" value="RALBP1"/>
</dbReference>
<dbReference type="eggNOG" id="KOG4370">
    <property type="taxonomic scope" value="Eukaryota"/>
</dbReference>
<name>G0P1E4_CAEBE</name>
<dbReference type="InParanoid" id="G0P1E4"/>
<dbReference type="Proteomes" id="UP000008068">
    <property type="component" value="Unassembled WGS sequence"/>
</dbReference>
<sequence>MALIAVSNLFFILGGFGTVPMKIRKEGEGWFELENDGYGVQMISARHERGFTTGQLDEHAWQVQNNITAIKRRLKQLIESTPQVVPLDTSSDIRCIEMYEEKQLMATQGMLREDILEEKQRIAKLLWRLEVMGNNEEEKKDPEEAVDEDQEEWAERCKLEEAARSALLEEITRLRSACADLRARLEMESLRRDYDSV</sequence>
<dbReference type="PANTHER" id="PTHR12783">
    <property type="entry name" value="RALA BINDING PROTEIN 1 RALBP1"/>
    <property type="match status" value="1"/>
</dbReference>
<evidence type="ECO:0000256" key="1">
    <source>
        <dbReference type="SAM" id="SignalP"/>
    </source>
</evidence>
<gene>
    <name evidence="2" type="ORF">CAEBREN_30430</name>
</gene>
<dbReference type="AlphaFoldDB" id="G0P1E4"/>